<sequence length="291" mass="30428">MTVVPGDQLGEIAQPRVRMDAAYSQRSSSASNSDTSRTIGGSANRPRSGPVCVYEPLTWDAAETEGPGAVEALHALFGSQYAGSRGGDESRAFRRICDGVAQGWVTGTGIPGAPGGTAVVLPTPAELAARAREELALPLPVPGRSPNVRLADGRSATLVNEHTWVWTDPAAWRPQRERVQVGPVWAEVTATPTRLTVDPGMGLAATTCAGPGTPYDRAYGMHAASPDCGVVYARSSYGMPGGVTTAEYAITWSVSWVGSTGASDEGGELPDMISRATERFAVAEAQSLRSR</sequence>
<feature type="compositionally biased region" description="Low complexity" evidence="1">
    <location>
        <begin position="21"/>
        <end position="36"/>
    </location>
</feature>
<comment type="caution">
    <text evidence="2">The sequence shown here is derived from an EMBL/GenBank/DDBJ whole genome shotgun (WGS) entry which is preliminary data.</text>
</comment>
<accession>A0ABW5WIX0</accession>
<protein>
    <submittedName>
        <fullName evidence="2">Uncharacterized protein</fullName>
    </submittedName>
</protein>
<dbReference type="RefSeq" id="WP_377394629.1">
    <property type="nucleotide sequence ID" value="NZ_JBHSAN010000053.1"/>
</dbReference>
<evidence type="ECO:0000313" key="3">
    <source>
        <dbReference type="Proteomes" id="UP001597478"/>
    </source>
</evidence>
<dbReference type="EMBL" id="JBHUOF010000047">
    <property type="protein sequence ID" value="MFD2802345.1"/>
    <property type="molecule type" value="Genomic_DNA"/>
</dbReference>
<organism evidence="2 3">
    <name type="scientific">Prauserella oleivorans</name>
    <dbReference type="NCBI Taxonomy" id="1478153"/>
    <lineage>
        <taxon>Bacteria</taxon>
        <taxon>Bacillati</taxon>
        <taxon>Actinomycetota</taxon>
        <taxon>Actinomycetes</taxon>
        <taxon>Pseudonocardiales</taxon>
        <taxon>Pseudonocardiaceae</taxon>
        <taxon>Prauserella</taxon>
    </lineage>
</organism>
<name>A0ABW5WIX0_9PSEU</name>
<reference evidence="3" key="1">
    <citation type="journal article" date="2019" name="Int. J. Syst. Evol. Microbiol.">
        <title>The Global Catalogue of Microorganisms (GCM) 10K type strain sequencing project: providing services to taxonomists for standard genome sequencing and annotation.</title>
        <authorList>
            <consortium name="The Broad Institute Genomics Platform"/>
            <consortium name="The Broad Institute Genome Sequencing Center for Infectious Disease"/>
            <person name="Wu L."/>
            <person name="Ma J."/>
        </authorList>
    </citation>
    <scope>NUCLEOTIDE SEQUENCE [LARGE SCALE GENOMIC DNA]</scope>
    <source>
        <strain evidence="3">IBRC-M 10906</strain>
    </source>
</reference>
<dbReference type="Proteomes" id="UP001597478">
    <property type="component" value="Unassembled WGS sequence"/>
</dbReference>
<gene>
    <name evidence="2" type="ORF">ACFS2C_23430</name>
</gene>
<evidence type="ECO:0000313" key="2">
    <source>
        <dbReference type="EMBL" id="MFD2802345.1"/>
    </source>
</evidence>
<evidence type="ECO:0000256" key="1">
    <source>
        <dbReference type="SAM" id="MobiDB-lite"/>
    </source>
</evidence>
<feature type="region of interest" description="Disordered" evidence="1">
    <location>
        <begin position="1"/>
        <end position="47"/>
    </location>
</feature>
<proteinExistence type="predicted"/>
<keyword evidence="3" id="KW-1185">Reference proteome</keyword>